<organism evidence="1 2">
    <name type="scientific">Allacma fusca</name>
    <dbReference type="NCBI Taxonomy" id="39272"/>
    <lineage>
        <taxon>Eukaryota</taxon>
        <taxon>Metazoa</taxon>
        <taxon>Ecdysozoa</taxon>
        <taxon>Arthropoda</taxon>
        <taxon>Hexapoda</taxon>
        <taxon>Collembola</taxon>
        <taxon>Symphypleona</taxon>
        <taxon>Sminthuridae</taxon>
        <taxon>Allacma</taxon>
    </lineage>
</organism>
<sequence length="93" mass="10185">MEGFCEGHRNHKINNRKIQSVNANGLVDSMGSVPPRIPFHGSLSVIVRAVVPNLVISAYKSVNFRTGRRLYGKTEVIRKASLRGRPNSGKKGG</sequence>
<reference evidence="1" key="1">
    <citation type="submission" date="2021-06" db="EMBL/GenBank/DDBJ databases">
        <authorList>
            <person name="Hodson N. C."/>
            <person name="Mongue J. A."/>
            <person name="Jaron S. K."/>
        </authorList>
    </citation>
    <scope>NUCLEOTIDE SEQUENCE</scope>
</reference>
<comment type="caution">
    <text evidence="1">The sequence shown here is derived from an EMBL/GenBank/DDBJ whole genome shotgun (WGS) entry which is preliminary data.</text>
</comment>
<proteinExistence type="predicted"/>
<dbReference type="AlphaFoldDB" id="A0A8J2K2S5"/>
<keyword evidence="2" id="KW-1185">Reference proteome</keyword>
<evidence type="ECO:0000313" key="1">
    <source>
        <dbReference type="EMBL" id="CAG7732143.1"/>
    </source>
</evidence>
<dbReference type="Proteomes" id="UP000708208">
    <property type="component" value="Unassembled WGS sequence"/>
</dbReference>
<accession>A0A8J2K2S5</accession>
<protein>
    <submittedName>
        <fullName evidence="1">Uncharacterized protein</fullName>
    </submittedName>
</protein>
<dbReference type="EMBL" id="CAJVCH010225729">
    <property type="protein sequence ID" value="CAG7732143.1"/>
    <property type="molecule type" value="Genomic_DNA"/>
</dbReference>
<name>A0A8J2K2S5_9HEXA</name>
<evidence type="ECO:0000313" key="2">
    <source>
        <dbReference type="Proteomes" id="UP000708208"/>
    </source>
</evidence>
<gene>
    <name evidence="1" type="ORF">AFUS01_LOCUS20677</name>
</gene>